<dbReference type="EMBL" id="CP049989">
    <property type="protein sequence ID" value="QIM54300.1"/>
    <property type="molecule type" value="Genomic_DNA"/>
</dbReference>
<dbReference type="RefSeq" id="WP_166230137.1">
    <property type="nucleotide sequence ID" value="NZ_CP049989.1"/>
</dbReference>
<protein>
    <submittedName>
        <fullName evidence="3">Molybdopterin-dependent oxidoreductase</fullName>
    </submittedName>
</protein>
<dbReference type="Pfam" id="PF00174">
    <property type="entry name" value="Oxidored_molyb"/>
    <property type="match status" value="1"/>
</dbReference>
<evidence type="ECO:0000313" key="3">
    <source>
        <dbReference type="EMBL" id="QIM54300.1"/>
    </source>
</evidence>
<dbReference type="KEGG" id="hcz:G9Q37_20140"/>
<evidence type="ECO:0000313" key="4">
    <source>
        <dbReference type="Proteomes" id="UP000503162"/>
    </source>
</evidence>
<dbReference type="SUPFAM" id="SSF56524">
    <property type="entry name" value="Oxidoreductase molybdopterin-binding domain"/>
    <property type="match status" value="1"/>
</dbReference>
<organism evidence="3 4">
    <name type="scientific">Hydrogenophaga crocea</name>
    <dbReference type="NCBI Taxonomy" id="2716225"/>
    <lineage>
        <taxon>Bacteria</taxon>
        <taxon>Pseudomonadati</taxon>
        <taxon>Pseudomonadota</taxon>
        <taxon>Betaproteobacteria</taxon>
        <taxon>Burkholderiales</taxon>
        <taxon>Comamonadaceae</taxon>
        <taxon>Hydrogenophaga</taxon>
    </lineage>
</organism>
<gene>
    <name evidence="3" type="ORF">G9Q37_20140</name>
</gene>
<feature type="signal peptide" evidence="1">
    <location>
        <begin position="1"/>
        <end position="28"/>
    </location>
</feature>
<feature type="domain" description="Oxidoreductase molybdopterin-binding" evidence="2">
    <location>
        <begin position="81"/>
        <end position="148"/>
    </location>
</feature>
<feature type="chain" id="PRO_5026095203" evidence="1">
    <location>
        <begin position="29"/>
        <end position="174"/>
    </location>
</feature>
<dbReference type="Proteomes" id="UP000503162">
    <property type="component" value="Chromosome"/>
</dbReference>
<dbReference type="AlphaFoldDB" id="A0A6G8IMT9"/>
<dbReference type="Gene3D" id="3.90.420.10">
    <property type="entry name" value="Oxidoreductase, molybdopterin-binding domain"/>
    <property type="match status" value="1"/>
</dbReference>
<evidence type="ECO:0000259" key="2">
    <source>
        <dbReference type="Pfam" id="PF00174"/>
    </source>
</evidence>
<proteinExistence type="predicted"/>
<evidence type="ECO:0000256" key="1">
    <source>
        <dbReference type="SAM" id="SignalP"/>
    </source>
</evidence>
<name>A0A6G8IMT9_9BURK</name>
<dbReference type="InterPro" id="IPR000572">
    <property type="entry name" value="OxRdtase_Mopterin-bd_dom"/>
</dbReference>
<keyword evidence="1" id="KW-0732">Signal</keyword>
<dbReference type="InterPro" id="IPR036374">
    <property type="entry name" value="OxRdtase_Mopterin-bd_sf"/>
</dbReference>
<accession>A0A6G8IMT9</accession>
<reference evidence="3 4" key="1">
    <citation type="submission" date="2020-03" db="EMBL/GenBank/DDBJ databases">
        <title>Hydrogenophaga sp. nov. isolated from cyanobacterial mat.</title>
        <authorList>
            <person name="Thorat V."/>
            <person name="Kirdat K."/>
            <person name="Tiwarekar B."/>
            <person name="Costa E.D."/>
            <person name="Yadav A."/>
        </authorList>
    </citation>
    <scope>NUCLEOTIDE SEQUENCE [LARGE SCALE GENOMIC DNA]</scope>
    <source>
        <strain evidence="3 4">BA0156</strain>
    </source>
</reference>
<keyword evidence="4" id="KW-1185">Reference proteome</keyword>
<sequence>MSLHPRLPRRGALALGLALAFSTLTAAAQGLPEPKGRVILTVSGQIEQTNRGKDAAFDMAMLEALPQQSFTTRTPWFDKPMKFTGPLLSDVLAAVKAKGQTIKASAINDYTISIPVADAAAHGVIVARLLNDQPMPVREKGPLFVIYPFDSKAELRSSTYYERSIWQLKRMSIE</sequence>